<evidence type="ECO:0000256" key="2">
    <source>
        <dbReference type="ARBA" id="ARBA00022525"/>
    </source>
</evidence>
<dbReference type="SUPFAM" id="SSF57302">
    <property type="entry name" value="Snake toxin-like"/>
    <property type="match status" value="2"/>
</dbReference>
<dbReference type="InterPro" id="IPR050918">
    <property type="entry name" value="CNF-like_PLA2_Inhibitor"/>
</dbReference>
<feature type="chain" id="PRO_5025693872" description="UPAR/Ly6 domain-containing protein" evidence="3">
    <location>
        <begin position="19"/>
        <end position="195"/>
    </location>
</feature>
<comment type="subcellular location">
    <subcellularLocation>
        <location evidence="1">Secreted</location>
    </subcellularLocation>
</comment>
<dbReference type="OrthoDB" id="5945173at2759"/>
<evidence type="ECO:0000256" key="3">
    <source>
        <dbReference type="SAM" id="SignalP"/>
    </source>
</evidence>
<evidence type="ECO:0000313" key="5">
    <source>
        <dbReference type="EMBL" id="KAF1382132.1"/>
    </source>
</evidence>
<dbReference type="AlphaFoldDB" id="A0A6A5F420"/>
<feature type="domain" description="UPAR/Ly6" evidence="4">
    <location>
        <begin position="18"/>
        <end position="98"/>
    </location>
</feature>
<comment type="caution">
    <text evidence="5">The sequence shown here is derived from an EMBL/GenBank/DDBJ whole genome shotgun (WGS) entry which is preliminary data.</text>
</comment>
<dbReference type="InterPro" id="IPR045860">
    <property type="entry name" value="Snake_toxin-like_sf"/>
</dbReference>
<proteinExistence type="predicted"/>
<dbReference type="EMBL" id="VHII01000013">
    <property type="protein sequence ID" value="KAF1382132.1"/>
    <property type="molecule type" value="Genomic_DNA"/>
</dbReference>
<reference evidence="5 6" key="1">
    <citation type="submission" date="2019-06" db="EMBL/GenBank/DDBJ databases">
        <title>A chromosome-scale genome assembly of the European perch, Perca fluviatilis.</title>
        <authorList>
            <person name="Roques C."/>
            <person name="Zahm M."/>
            <person name="Cabau C."/>
            <person name="Klopp C."/>
            <person name="Bouchez O."/>
            <person name="Donnadieu C."/>
            <person name="Kuhl H."/>
            <person name="Gislard M."/>
            <person name="Guendouz S."/>
            <person name="Journot L."/>
            <person name="Haffray P."/>
            <person name="Bestin A."/>
            <person name="Morvezen R."/>
            <person name="Feron R."/>
            <person name="Wen M."/>
            <person name="Jouanno E."/>
            <person name="Herpin A."/>
            <person name="Schartl M."/>
            <person name="Postlethwait J."/>
            <person name="Schaerlinger B."/>
            <person name="Chardard D."/>
            <person name="Lecocq T."/>
            <person name="Poncet C."/>
            <person name="Jaffrelo L."/>
            <person name="Lampietro C."/>
            <person name="Guiguen Y."/>
        </authorList>
    </citation>
    <scope>NUCLEOTIDE SEQUENCE [LARGE SCALE GENOMIC DNA]</scope>
    <source>
        <tissue evidence="5">Blood</tissue>
    </source>
</reference>
<dbReference type="InterPro" id="IPR016054">
    <property type="entry name" value="LY6_UPA_recep-like"/>
</dbReference>
<dbReference type="Pfam" id="PF00021">
    <property type="entry name" value="UPAR_LY6"/>
    <property type="match status" value="1"/>
</dbReference>
<gene>
    <name evidence="5" type="ORF">PFLUV_G00161270</name>
</gene>
<dbReference type="GO" id="GO:0005576">
    <property type="term" value="C:extracellular region"/>
    <property type="evidence" value="ECO:0007669"/>
    <property type="project" value="UniProtKB-SubCell"/>
</dbReference>
<dbReference type="PANTHER" id="PTHR20914">
    <property type="entry name" value="LY6/PLAUR DOMAIN-CONTAINING PROTEIN 8"/>
    <property type="match status" value="1"/>
</dbReference>
<evidence type="ECO:0000313" key="6">
    <source>
        <dbReference type="Proteomes" id="UP000465112"/>
    </source>
</evidence>
<dbReference type="PANTHER" id="PTHR20914:SF26">
    <property type="entry name" value="PHOSPHOLIPASE A2 INHIBITOR CNF-LIKE"/>
    <property type="match status" value="1"/>
</dbReference>
<protein>
    <recommendedName>
        <fullName evidence="4">UPAR/Ly6 domain-containing protein</fullName>
    </recommendedName>
</protein>
<evidence type="ECO:0000256" key="1">
    <source>
        <dbReference type="ARBA" id="ARBA00004613"/>
    </source>
</evidence>
<keyword evidence="2" id="KW-0964">Secreted</keyword>
<feature type="signal peptide" evidence="3">
    <location>
        <begin position="1"/>
        <end position="18"/>
    </location>
</feature>
<name>A0A6A5F420_PERFL</name>
<dbReference type="Proteomes" id="UP000465112">
    <property type="component" value="Chromosome 13"/>
</dbReference>
<keyword evidence="3" id="KW-0732">Signal</keyword>
<accession>A0A6A5F420</accession>
<dbReference type="Gene3D" id="2.10.60.10">
    <property type="entry name" value="CD59"/>
    <property type="match status" value="2"/>
</dbReference>
<organism evidence="5 6">
    <name type="scientific">Perca fluviatilis</name>
    <name type="common">European perch</name>
    <dbReference type="NCBI Taxonomy" id="8168"/>
    <lineage>
        <taxon>Eukaryota</taxon>
        <taxon>Metazoa</taxon>
        <taxon>Chordata</taxon>
        <taxon>Craniata</taxon>
        <taxon>Vertebrata</taxon>
        <taxon>Euteleostomi</taxon>
        <taxon>Actinopterygii</taxon>
        <taxon>Neopterygii</taxon>
        <taxon>Teleostei</taxon>
        <taxon>Neoteleostei</taxon>
        <taxon>Acanthomorphata</taxon>
        <taxon>Eupercaria</taxon>
        <taxon>Perciformes</taxon>
        <taxon>Percoidei</taxon>
        <taxon>Percidae</taxon>
        <taxon>Percinae</taxon>
        <taxon>Perca</taxon>
    </lineage>
</organism>
<sequence>MYLLALMFGILLLPEASTLTCYECIPDDSETCNETIKECPKGQQCAAMRLVSYEGGLKVVENSKGCAVAKDCGEYSINYGFSKLKVTNRCCTTALCNTQLPPEPQSKPNGKQCYYCDGLTCTNILNCEGNEDYCFSITGSQGEVSATTKGCVSKQLCTGTTSSCCQGNLCNGASSCSAGLVLLAAPLLSLLVTSY</sequence>
<evidence type="ECO:0000259" key="4">
    <source>
        <dbReference type="Pfam" id="PF00021"/>
    </source>
</evidence>
<keyword evidence="6" id="KW-1185">Reference proteome</keyword>